<accession>A0ACB8R2W2</accession>
<organism evidence="1 2">
    <name type="scientific">Auriscalpium vulgare</name>
    <dbReference type="NCBI Taxonomy" id="40419"/>
    <lineage>
        <taxon>Eukaryota</taxon>
        <taxon>Fungi</taxon>
        <taxon>Dikarya</taxon>
        <taxon>Basidiomycota</taxon>
        <taxon>Agaricomycotina</taxon>
        <taxon>Agaricomycetes</taxon>
        <taxon>Russulales</taxon>
        <taxon>Auriscalpiaceae</taxon>
        <taxon>Auriscalpium</taxon>
    </lineage>
</organism>
<dbReference type="Proteomes" id="UP000814033">
    <property type="component" value="Unassembled WGS sequence"/>
</dbReference>
<proteinExistence type="predicted"/>
<name>A0ACB8R2W2_9AGAM</name>
<reference evidence="1" key="2">
    <citation type="journal article" date="2022" name="New Phytol.">
        <title>Evolutionary transition to the ectomycorrhizal habit in the genomes of a hyperdiverse lineage of mushroom-forming fungi.</title>
        <authorList>
            <person name="Looney B."/>
            <person name="Miyauchi S."/>
            <person name="Morin E."/>
            <person name="Drula E."/>
            <person name="Courty P.E."/>
            <person name="Kohler A."/>
            <person name="Kuo A."/>
            <person name="LaButti K."/>
            <person name="Pangilinan J."/>
            <person name="Lipzen A."/>
            <person name="Riley R."/>
            <person name="Andreopoulos W."/>
            <person name="He G."/>
            <person name="Johnson J."/>
            <person name="Nolan M."/>
            <person name="Tritt A."/>
            <person name="Barry K.W."/>
            <person name="Grigoriev I.V."/>
            <person name="Nagy L.G."/>
            <person name="Hibbett D."/>
            <person name="Henrissat B."/>
            <person name="Matheny P.B."/>
            <person name="Labbe J."/>
            <person name="Martin F.M."/>
        </authorList>
    </citation>
    <scope>NUCLEOTIDE SEQUENCE</scope>
    <source>
        <strain evidence="1">FP105234-sp</strain>
    </source>
</reference>
<reference evidence="1" key="1">
    <citation type="submission" date="2021-02" db="EMBL/GenBank/DDBJ databases">
        <authorList>
            <consortium name="DOE Joint Genome Institute"/>
            <person name="Ahrendt S."/>
            <person name="Looney B.P."/>
            <person name="Miyauchi S."/>
            <person name="Morin E."/>
            <person name="Drula E."/>
            <person name="Courty P.E."/>
            <person name="Chicoki N."/>
            <person name="Fauchery L."/>
            <person name="Kohler A."/>
            <person name="Kuo A."/>
            <person name="Labutti K."/>
            <person name="Pangilinan J."/>
            <person name="Lipzen A."/>
            <person name="Riley R."/>
            <person name="Andreopoulos W."/>
            <person name="He G."/>
            <person name="Johnson J."/>
            <person name="Barry K.W."/>
            <person name="Grigoriev I.V."/>
            <person name="Nagy L."/>
            <person name="Hibbett D."/>
            <person name="Henrissat B."/>
            <person name="Matheny P.B."/>
            <person name="Labbe J."/>
            <person name="Martin F."/>
        </authorList>
    </citation>
    <scope>NUCLEOTIDE SEQUENCE</scope>
    <source>
        <strain evidence="1">FP105234-sp</strain>
    </source>
</reference>
<protein>
    <submittedName>
        <fullName evidence="1">Uncharacterized protein</fullName>
    </submittedName>
</protein>
<comment type="caution">
    <text evidence="1">The sequence shown here is derived from an EMBL/GenBank/DDBJ whole genome shotgun (WGS) entry which is preliminary data.</text>
</comment>
<dbReference type="EMBL" id="MU276500">
    <property type="protein sequence ID" value="KAI0038449.1"/>
    <property type="molecule type" value="Genomic_DNA"/>
</dbReference>
<sequence>MTRITITLDVPTDDLADRLANMNVSFSPKKESAKVLDKGSRDTRVRSATPTKSAPSAVPAKSVPSTTSATSDAASVDEPAGSDETSDESQEPWVGRAWAVMKGVEPGVYKPDSDEFHKARGVTLYAVVRKYATYNDARAAFDNAKRAGDTCKYSKEWDERSRNGLPPRV</sequence>
<gene>
    <name evidence="1" type="ORF">FA95DRAFT_1613389</name>
</gene>
<evidence type="ECO:0000313" key="2">
    <source>
        <dbReference type="Proteomes" id="UP000814033"/>
    </source>
</evidence>
<evidence type="ECO:0000313" key="1">
    <source>
        <dbReference type="EMBL" id="KAI0038449.1"/>
    </source>
</evidence>
<keyword evidence="2" id="KW-1185">Reference proteome</keyword>